<protein>
    <recommendedName>
        <fullName evidence="2">Protein kinase domain-containing protein</fullName>
    </recommendedName>
</protein>
<proteinExistence type="predicted"/>
<organism evidence="1">
    <name type="scientific">viral metagenome</name>
    <dbReference type="NCBI Taxonomy" id="1070528"/>
    <lineage>
        <taxon>unclassified sequences</taxon>
        <taxon>metagenomes</taxon>
        <taxon>organismal metagenomes</taxon>
    </lineage>
</organism>
<dbReference type="InterPro" id="IPR011009">
    <property type="entry name" value="Kinase-like_dom_sf"/>
</dbReference>
<dbReference type="Gene3D" id="1.10.510.10">
    <property type="entry name" value="Transferase(Phosphotransferase) domain 1"/>
    <property type="match status" value="1"/>
</dbReference>
<evidence type="ECO:0008006" key="2">
    <source>
        <dbReference type="Google" id="ProtNLM"/>
    </source>
</evidence>
<sequence length="619" mass="73250">MSQMSQIDIHYQKRKNGELFKCLEKKNILSLSSCQNYIPIYNRFFSLNETNYNHINLNHNFYIHRIKNKTYDNVNLFTCSIKNIKTEQVKDKQVFIKLAPLLDPYKYLIGKYNILDNKIYQLPSVNSNETNCYSKFLDVNNSAYVDGFFIFLTSKLNENYNFFHGIDYYGSFLSIKNDFKLNIFDDLEYLNNSDFFNKQKNILFKIDNYEHLIRDDKEVQKLKPIKIHYNSSEKSNLTLSFKNLNHELDNDLFENIFTNDDSRINVEVDTNVNIHHLDDINEISFDIHGLPSDKITTIKSTSTCSSRTSYTIDGEVEDFNIDDEKCSNCNSDEEYENENANKIENEDDCWEDIDSTISEEEIFATIKKFPVQVICMENCENTMDDLIMNNTLSNDEWFSMLMQIIMILLTYQKVFSFTHNDLHTNNVMYNETKHKYIIYHYNNKIYKVPTFGKIFKIIDFGRSIYKFQGKIFCSDSFKNGNDAASQYNIEPYFNELKPRLEPNYSFDLSRLACAIFDYVVEDLEEIKDISKIDDPIKKLIVEWCLDDKGVNLLYKNNGDERYPDFKLYKMIARHVHNHTPQNQLNRPEFKQFLVEKNTILEKNVTTTIEINIDKMLILQ</sequence>
<name>A0A6C0DJ75_9ZZZZ</name>
<reference evidence="1" key="1">
    <citation type="journal article" date="2020" name="Nature">
        <title>Giant virus diversity and host interactions through global metagenomics.</title>
        <authorList>
            <person name="Schulz F."/>
            <person name="Roux S."/>
            <person name="Paez-Espino D."/>
            <person name="Jungbluth S."/>
            <person name="Walsh D.A."/>
            <person name="Denef V.J."/>
            <person name="McMahon K.D."/>
            <person name="Konstantinidis K.T."/>
            <person name="Eloe-Fadrosh E.A."/>
            <person name="Kyrpides N.C."/>
            <person name="Woyke T."/>
        </authorList>
    </citation>
    <scope>NUCLEOTIDE SEQUENCE</scope>
    <source>
        <strain evidence="1">GVMAG-M-3300023174-182</strain>
    </source>
</reference>
<dbReference type="AlphaFoldDB" id="A0A6C0DJ75"/>
<dbReference type="EMBL" id="MN739619">
    <property type="protein sequence ID" value="QHT16290.1"/>
    <property type="molecule type" value="Genomic_DNA"/>
</dbReference>
<accession>A0A6C0DJ75</accession>
<dbReference type="SUPFAM" id="SSF56112">
    <property type="entry name" value="Protein kinase-like (PK-like)"/>
    <property type="match status" value="1"/>
</dbReference>
<evidence type="ECO:0000313" key="1">
    <source>
        <dbReference type="EMBL" id="QHT16290.1"/>
    </source>
</evidence>